<reference evidence="2 3" key="1">
    <citation type="journal article" date="2017" name="Genome Announc.">
        <title>Complete Genome Sequence of Burkholderia stabilis FERMP-21014.</title>
        <authorList>
            <person name="Konishi K."/>
            <person name="Kumagai T."/>
            <person name="Sakasegawa S."/>
            <person name="Tamura T."/>
        </authorList>
    </citation>
    <scope>NUCLEOTIDE SEQUENCE [LARGE SCALE GENOMIC DNA]</scope>
    <source>
        <strain evidence="2 3">FERMP-21014</strain>
    </source>
</reference>
<feature type="transmembrane region" description="Helical" evidence="1">
    <location>
        <begin position="6"/>
        <end position="25"/>
    </location>
</feature>
<keyword evidence="1" id="KW-0812">Transmembrane</keyword>
<name>A0A1Y1BNI3_9BURK</name>
<feature type="transmembrane region" description="Helical" evidence="1">
    <location>
        <begin position="161"/>
        <end position="183"/>
    </location>
</feature>
<keyword evidence="1" id="KW-0472">Membrane</keyword>
<keyword evidence="1" id="KW-1133">Transmembrane helix</keyword>
<feature type="transmembrane region" description="Helical" evidence="1">
    <location>
        <begin position="128"/>
        <end position="149"/>
    </location>
</feature>
<protein>
    <recommendedName>
        <fullName evidence="4">DUF2214 family protein</fullName>
    </recommendedName>
</protein>
<gene>
    <name evidence="2" type="ORF">BSFP_034870</name>
</gene>
<dbReference type="RefSeq" id="WP_096473315.1">
    <property type="nucleotide sequence ID" value="NZ_AP018112.1"/>
</dbReference>
<dbReference type="EMBL" id="AP018112">
    <property type="protein sequence ID" value="BAX60626.1"/>
    <property type="molecule type" value="Genomic_DNA"/>
</dbReference>
<feature type="transmembrane region" description="Helical" evidence="1">
    <location>
        <begin position="55"/>
        <end position="72"/>
    </location>
</feature>
<organism evidence="2 3">
    <name type="scientific">Burkholderia stabilis</name>
    <dbReference type="NCBI Taxonomy" id="95485"/>
    <lineage>
        <taxon>Bacteria</taxon>
        <taxon>Pseudomonadati</taxon>
        <taxon>Pseudomonadota</taxon>
        <taxon>Betaproteobacteria</taxon>
        <taxon>Burkholderiales</taxon>
        <taxon>Burkholderiaceae</taxon>
        <taxon>Burkholderia</taxon>
        <taxon>Burkholderia cepacia complex</taxon>
    </lineage>
</organism>
<dbReference type="AlphaFoldDB" id="A0A1Y1BNI3"/>
<accession>A0A1Y1BNI3</accession>
<proteinExistence type="predicted"/>
<sequence>MEFVRMGIVFVHLIACCVAIGLVLTSDIAMVRRLLDSDAPTDFAQDHLASLQRTVTLALTVLWITGIAIIAFDMRTQGLTYLGNPKLQAKIGIVALLTFNGIALHSAVLPALQKAGSLLKLSFERRMVAIFAGVISAVSWFYAAMLGVGRPLSWKYSLIQILAAYPALVAGGIATMLFITAVAKSRTSVERRNTEKVAAY</sequence>
<evidence type="ECO:0000313" key="2">
    <source>
        <dbReference type="EMBL" id="BAX60626.1"/>
    </source>
</evidence>
<evidence type="ECO:0000256" key="1">
    <source>
        <dbReference type="SAM" id="Phobius"/>
    </source>
</evidence>
<feature type="transmembrane region" description="Helical" evidence="1">
    <location>
        <begin position="92"/>
        <end position="112"/>
    </location>
</feature>
<dbReference type="Proteomes" id="UP000218432">
    <property type="component" value="Chromosome 2"/>
</dbReference>
<evidence type="ECO:0008006" key="4">
    <source>
        <dbReference type="Google" id="ProtNLM"/>
    </source>
</evidence>
<evidence type="ECO:0000313" key="3">
    <source>
        <dbReference type="Proteomes" id="UP000218432"/>
    </source>
</evidence>